<organism evidence="1 2">
    <name type="scientific">Paraphaeosphaeria minitans</name>
    <dbReference type="NCBI Taxonomy" id="565426"/>
    <lineage>
        <taxon>Eukaryota</taxon>
        <taxon>Fungi</taxon>
        <taxon>Dikarya</taxon>
        <taxon>Ascomycota</taxon>
        <taxon>Pezizomycotina</taxon>
        <taxon>Dothideomycetes</taxon>
        <taxon>Pleosporomycetidae</taxon>
        <taxon>Pleosporales</taxon>
        <taxon>Massarineae</taxon>
        <taxon>Didymosphaeriaceae</taxon>
        <taxon>Paraphaeosphaeria</taxon>
    </lineage>
</organism>
<protein>
    <submittedName>
        <fullName evidence="1">Uncharacterized protein</fullName>
    </submittedName>
</protein>
<gene>
    <name evidence="1" type="ORF">PMIN01_12104</name>
</gene>
<reference evidence="1" key="1">
    <citation type="journal article" date="2020" name="Mol. Plant Microbe Interact.">
        <title>Genome Sequence of the Biocontrol Agent Coniothyrium minitans strain Conio (IMI 134523).</title>
        <authorList>
            <person name="Patel D."/>
            <person name="Shittu T.A."/>
            <person name="Baroncelli R."/>
            <person name="Muthumeenakshi S."/>
            <person name="Osborne T.H."/>
            <person name="Janganan T.K."/>
            <person name="Sreenivasaprasad S."/>
        </authorList>
    </citation>
    <scope>NUCLEOTIDE SEQUENCE</scope>
    <source>
        <strain evidence="1">Conio</strain>
    </source>
</reference>
<dbReference type="EMBL" id="WJXW01000015">
    <property type="protein sequence ID" value="KAF9730171.1"/>
    <property type="molecule type" value="Genomic_DNA"/>
</dbReference>
<comment type="caution">
    <text evidence="1">The sequence shown here is derived from an EMBL/GenBank/DDBJ whole genome shotgun (WGS) entry which is preliminary data.</text>
</comment>
<evidence type="ECO:0000313" key="2">
    <source>
        <dbReference type="Proteomes" id="UP000756921"/>
    </source>
</evidence>
<sequence>MCHRRCTSTFPPHEAECAGSVRSTVRLALSPLAPIEEVPGDAEYIRNVQALAAGRSNTGQSLSFVAVASSRLAGVTTGVNIAMANTSTT</sequence>
<dbReference type="AlphaFoldDB" id="A0A9P6G7R9"/>
<accession>A0A9P6G7R9</accession>
<name>A0A9P6G7R9_9PLEO</name>
<dbReference type="Proteomes" id="UP000756921">
    <property type="component" value="Unassembled WGS sequence"/>
</dbReference>
<keyword evidence="2" id="KW-1185">Reference proteome</keyword>
<evidence type="ECO:0000313" key="1">
    <source>
        <dbReference type="EMBL" id="KAF9730171.1"/>
    </source>
</evidence>
<proteinExistence type="predicted"/>